<proteinExistence type="predicted"/>
<dbReference type="Gene3D" id="1.20.1260.10">
    <property type="match status" value="1"/>
</dbReference>
<protein>
    <recommendedName>
        <fullName evidence="2">Ferritin-like domain-containing protein</fullName>
    </recommendedName>
</protein>
<sequence>MAAEESTVSGFDCLAPPLLRGWPALQARLVHHVKRAALRQLHASNAGEMLLLRFYMVGEESSEQALQRELRIDPPGWLARQLDQHLADEQLHARLFAQAIVERGGHAQAAASPEEAPRPDWLSRRKLARWQAIIRRHAPHFAHGGLVPAYAIGLSAEQMASRILQRHCALIGAQHALHPLLARVLADEDRHIRLCTHTLQRCVAPHEQARLARLMREVRDTERGFGITGALGMWLAGAMLRLRPGAARPVQRRHQA</sequence>
<dbReference type="SUPFAM" id="SSF47240">
    <property type="entry name" value="Ferritin-like"/>
    <property type="match status" value="1"/>
</dbReference>
<dbReference type="InterPro" id="IPR012347">
    <property type="entry name" value="Ferritin-like"/>
</dbReference>
<evidence type="ECO:0008006" key="2">
    <source>
        <dbReference type="Google" id="ProtNLM"/>
    </source>
</evidence>
<dbReference type="EMBL" id="LR743507">
    <property type="protein sequence ID" value="CAA2099161.1"/>
    <property type="molecule type" value="Genomic_DNA"/>
</dbReference>
<name>A0A679IKY1_VARPD</name>
<evidence type="ECO:0000313" key="1">
    <source>
        <dbReference type="EMBL" id="CAA2099161.1"/>
    </source>
</evidence>
<dbReference type="RefSeq" id="WP_339087889.1">
    <property type="nucleotide sequence ID" value="NZ_LR743507.1"/>
</dbReference>
<organism evidence="1">
    <name type="scientific">Variovorax paradoxus</name>
    <dbReference type="NCBI Taxonomy" id="34073"/>
    <lineage>
        <taxon>Bacteria</taxon>
        <taxon>Pseudomonadati</taxon>
        <taxon>Pseudomonadota</taxon>
        <taxon>Betaproteobacteria</taxon>
        <taxon>Burkholderiales</taxon>
        <taxon>Comamonadaceae</taxon>
        <taxon>Variovorax</taxon>
    </lineage>
</organism>
<reference evidence="1" key="1">
    <citation type="submission" date="2019-12" db="EMBL/GenBank/DDBJ databases">
        <authorList>
            <person name="Cremers G."/>
        </authorList>
    </citation>
    <scope>NUCLEOTIDE SEQUENCE</scope>
    <source>
        <strain evidence="1">Vvax</strain>
    </source>
</reference>
<dbReference type="AlphaFoldDB" id="A0A679IKY1"/>
<accession>A0A679IKY1</accession>
<dbReference type="InterPro" id="IPR009078">
    <property type="entry name" value="Ferritin-like_SF"/>
</dbReference>
<gene>
    <name evidence="1" type="ORF">VVAX_00098</name>
</gene>